<evidence type="ECO:0000256" key="2">
    <source>
        <dbReference type="SAM" id="Phobius"/>
    </source>
</evidence>
<organism evidence="3 4">
    <name type="scientific">Agrocybe pediades</name>
    <dbReference type="NCBI Taxonomy" id="84607"/>
    <lineage>
        <taxon>Eukaryota</taxon>
        <taxon>Fungi</taxon>
        <taxon>Dikarya</taxon>
        <taxon>Basidiomycota</taxon>
        <taxon>Agaricomycotina</taxon>
        <taxon>Agaricomycetes</taxon>
        <taxon>Agaricomycetidae</taxon>
        <taxon>Agaricales</taxon>
        <taxon>Agaricineae</taxon>
        <taxon>Strophariaceae</taxon>
        <taxon>Agrocybe</taxon>
    </lineage>
</organism>
<keyword evidence="2" id="KW-0472">Membrane</keyword>
<keyword evidence="4" id="KW-1185">Reference proteome</keyword>
<feature type="region of interest" description="Disordered" evidence="1">
    <location>
        <begin position="60"/>
        <end position="108"/>
    </location>
</feature>
<reference evidence="3 4" key="1">
    <citation type="submission" date="2019-12" db="EMBL/GenBank/DDBJ databases">
        <authorList>
            <person name="Floudas D."/>
            <person name="Bentzer J."/>
            <person name="Ahren D."/>
            <person name="Johansson T."/>
            <person name="Persson P."/>
            <person name="Tunlid A."/>
        </authorList>
    </citation>
    <scope>NUCLEOTIDE SEQUENCE [LARGE SCALE GENOMIC DNA]</scope>
    <source>
        <strain evidence="3 4">CBS 102.39</strain>
    </source>
</reference>
<feature type="transmembrane region" description="Helical" evidence="2">
    <location>
        <begin position="702"/>
        <end position="722"/>
    </location>
</feature>
<feature type="transmembrane region" description="Helical" evidence="2">
    <location>
        <begin position="311"/>
        <end position="328"/>
    </location>
</feature>
<feature type="compositionally biased region" description="Basic and acidic residues" evidence="1">
    <location>
        <begin position="143"/>
        <end position="153"/>
    </location>
</feature>
<feature type="compositionally biased region" description="Polar residues" evidence="1">
    <location>
        <begin position="60"/>
        <end position="73"/>
    </location>
</feature>
<feature type="region of interest" description="Disordered" evidence="1">
    <location>
        <begin position="457"/>
        <end position="532"/>
    </location>
</feature>
<feature type="compositionally biased region" description="Low complexity" evidence="1">
    <location>
        <begin position="485"/>
        <end position="495"/>
    </location>
</feature>
<gene>
    <name evidence="3" type="ORF">D9613_003865</name>
</gene>
<feature type="region of interest" description="Disordered" evidence="1">
    <location>
        <begin position="143"/>
        <end position="168"/>
    </location>
</feature>
<evidence type="ECO:0000313" key="4">
    <source>
        <dbReference type="Proteomes" id="UP000521872"/>
    </source>
</evidence>
<evidence type="ECO:0000256" key="1">
    <source>
        <dbReference type="SAM" id="MobiDB-lite"/>
    </source>
</evidence>
<keyword evidence="2" id="KW-1133">Transmembrane helix</keyword>
<feature type="compositionally biased region" description="Polar residues" evidence="1">
    <location>
        <begin position="496"/>
        <end position="513"/>
    </location>
</feature>
<feature type="region of interest" description="Disordered" evidence="1">
    <location>
        <begin position="1"/>
        <end position="46"/>
    </location>
</feature>
<accession>A0A8H4QK01</accession>
<evidence type="ECO:0000313" key="3">
    <source>
        <dbReference type="EMBL" id="KAF4612145.1"/>
    </source>
</evidence>
<comment type="caution">
    <text evidence="3">The sequence shown here is derived from an EMBL/GenBank/DDBJ whole genome shotgun (WGS) entry which is preliminary data.</text>
</comment>
<dbReference type="Proteomes" id="UP000521872">
    <property type="component" value="Unassembled WGS sequence"/>
</dbReference>
<keyword evidence="2" id="KW-0812">Transmembrane</keyword>
<feature type="compositionally biased region" description="Basic and acidic residues" evidence="1">
    <location>
        <begin position="74"/>
        <end position="93"/>
    </location>
</feature>
<feature type="transmembrane region" description="Helical" evidence="2">
    <location>
        <begin position="267"/>
        <end position="291"/>
    </location>
</feature>
<dbReference type="EMBL" id="JAACJL010000057">
    <property type="protein sequence ID" value="KAF4612145.1"/>
    <property type="molecule type" value="Genomic_DNA"/>
</dbReference>
<name>A0A8H4QK01_9AGAR</name>
<protein>
    <submittedName>
        <fullName evidence="3">Uncharacterized protein</fullName>
    </submittedName>
</protein>
<proteinExistence type="predicted"/>
<feature type="transmembrane region" description="Helical" evidence="2">
    <location>
        <begin position="671"/>
        <end position="690"/>
    </location>
</feature>
<sequence length="726" mass="79621">MTSTPPPMSTSSTSSIQGPVSMMSRGIKSATQQSGGVPPVYGSRPNIADPNVVVAELGSTTSARFNPQPYNSTDRPRDHSVASRDDLDDEYRGRSFVGTGRVQGENQALLGRQRHIDLNTEEHSHPRTSAGQPLARPQALLEKQRTSSPDNHRRSTSSSARPWLSRVPEEMEFPSSTAAAGVGSTQMPQIGTSADNNNHGEHRYYGSVGVGSRNIREEGGSAVRYVEGLLTEDDTSSLSSEEEEWIVDEALAKEGLYRGNYKRLVTFYTFVPLTTLLAFILLGLLPTIAYHNIPKSTFPYPPYLPFPLPEIIAATALWSLSYLLRDFLYATSLSSTTYVPFPSQRYPSFIPVLTSIVSAILQSASTLFFRQLAIPILLIPEYSTEHIAHGLSPVSGLSDLHKRRFPNWQDDAFRRVWWVALGWAAAEAIVGIKQGYESIALYKDVLVDVKDNIENENEAAGKARQDPTTSGSGVHAKPRDPGASTPPVSSSLTPVDASTTPTQRDSGTHSQLVAHNGNRPGPRDRMDSLSSYESSVSYQFHEAAANGSGERQPLLKLATLDRTSGLQSTDDTDRLQAENEVERDLDQLMALKSREELEEVYGMPVIRIPVFISCLHRINSILSSLGITLLLTGAYMRSTLVYHPLPTNLRDLGMSAFTMTLTAPFTPSNRLLNLMVPPLLVLQTILAMMHTPWILPRIGIHTFVYVGLLTSLGLFFGGLGVWEALT</sequence>
<feature type="transmembrane region" description="Helical" evidence="2">
    <location>
        <begin position="349"/>
        <end position="369"/>
    </location>
</feature>
<dbReference type="AlphaFoldDB" id="A0A8H4QK01"/>